<proteinExistence type="predicted"/>
<reference evidence="1 2" key="1">
    <citation type="submission" date="2015-05" db="EMBL/GenBank/DDBJ databases">
        <title>Evolution of Trichinella species and genotypes.</title>
        <authorList>
            <person name="Korhonen P.K."/>
            <person name="Edoardo P."/>
            <person name="Giuseppe L.R."/>
            <person name="Gasser R.B."/>
        </authorList>
    </citation>
    <scope>NUCLEOTIDE SEQUENCE [LARGE SCALE GENOMIC DNA]</scope>
    <source>
        <strain evidence="1">ISS10</strain>
    </source>
</reference>
<dbReference type="Proteomes" id="UP000054721">
    <property type="component" value="Unassembled WGS sequence"/>
</dbReference>
<gene>
    <name evidence="1" type="ORF">T02_8893</name>
</gene>
<accession>A0A0V1KGX4</accession>
<protein>
    <submittedName>
        <fullName evidence="1">Uncharacterized protein</fullName>
    </submittedName>
</protein>
<evidence type="ECO:0000313" key="2">
    <source>
        <dbReference type="Proteomes" id="UP000054721"/>
    </source>
</evidence>
<evidence type="ECO:0000313" key="1">
    <source>
        <dbReference type="EMBL" id="KRZ46487.1"/>
    </source>
</evidence>
<organism evidence="1 2">
    <name type="scientific">Trichinella nativa</name>
    <dbReference type="NCBI Taxonomy" id="6335"/>
    <lineage>
        <taxon>Eukaryota</taxon>
        <taxon>Metazoa</taxon>
        <taxon>Ecdysozoa</taxon>
        <taxon>Nematoda</taxon>
        <taxon>Enoplea</taxon>
        <taxon>Dorylaimia</taxon>
        <taxon>Trichinellida</taxon>
        <taxon>Trichinellidae</taxon>
        <taxon>Trichinella</taxon>
    </lineage>
</organism>
<sequence>MGLQTPSAPSVLPLIPPLNSQCQTSQETAISGMHFLHQQ</sequence>
<dbReference type="AlphaFoldDB" id="A0A0V1KGX4"/>
<keyword evidence="2" id="KW-1185">Reference proteome</keyword>
<comment type="caution">
    <text evidence="1">The sequence shown here is derived from an EMBL/GenBank/DDBJ whole genome shotgun (WGS) entry which is preliminary data.</text>
</comment>
<dbReference type="EMBL" id="JYDW01003178">
    <property type="protein sequence ID" value="KRZ46487.1"/>
    <property type="molecule type" value="Genomic_DNA"/>
</dbReference>
<name>A0A0V1KGX4_9BILA</name>